<dbReference type="SUPFAM" id="SSF90123">
    <property type="entry name" value="ABC transporter transmembrane region"/>
    <property type="match status" value="1"/>
</dbReference>
<name>G2J9D6_9BURK</name>
<evidence type="ECO:0000256" key="2">
    <source>
        <dbReference type="ARBA" id="ARBA00022475"/>
    </source>
</evidence>
<dbReference type="Pfam" id="PF00005">
    <property type="entry name" value="ABC_tran"/>
    <property type="match status" value="1"/>
</dbReference>
<dbReference type="STRING" id="1070319.CAGGBEG34_230022"/>
<proteinExistence type="predicted"/>
<keyword evidence="6 12" id="KW-0067">ATP-binding</keyword>
<evidence type="ECO:0000256" key="6">
    <source>
        <dbReference type="ARBA" id="ARBA00022840"/>
    </source>
</evidence>
<dbReference type="PANTHER" id="PTHR43394">
    <property type="entry name" value="ATP-DEPENDENT PERMEASE MDL1, MITOCHONDRIAL"/>
    <property type="match status" value="1"/>
</dbReference>
<accession>G2J9D6</accession>
<dbReference type="Proteomes" id="UP000054051">
    <property type="component" value="Unassembled WGS sequence"/>
</dbReference>
<dbReference type="SMART" id="SM00382">
    <property type="entry name" value="AAA"/>
    <property type="match status" value="1"/>
</dbReference>
<reference evidence="12 13" key="1">
    <citation type="submission" date="2011-08" db="EMBL/GenBank/DDBJ databases">
        <title>The genome of the obligate endobacterium of an arbuscular mycorrhizal fungus reveals an interphylum network of nutritional interactions.</title>
        <authorList>
            <person name="Ghignone S."/>
            <person name="Salvioli A."/>
            <person name="Anca I."/>
            <person name="Lumini E."/>
            <person name="Ortu G."/>
            <person name="Petiti L."/>
            <person name="Cruveiller S."/>
            <person name="Bianciotto V."/>
            <person name="Piffanelli P."/>
            <person name="Lanfranco L."/>
            <person name="Bonfante P."/>
        </authorList>
    </citation>
    <scope>NUCLEOTIDE SEQUENCE [LARGE SCALE GENOMIC DNA]</scope>
    <source>
        <strain evidence="12 13">BEG34</strain>
    </source>
</reference>
<dbReference type="Gene3D" id="3.40.50.300">
    <property type="entry name" value="P-loop containing nucleotide triphosphate hydrolases"/>
    <property type="match status" value="1"/>
</dbReference>
<dbReference type="InterPro" id="IPR027417">
    <property type="entry name" value="P-loop_NTPase"/>
</dbReference>
<dbReference type="PROSITE" id="PS50929">
    <property type="entry name" value="ABC_TM1F"/>
    <property type="match status" value="1"/>
</dbReference>
<dbReference type="GO" id="GO:0005886">
    <property type="term" value="C:plasma membrane"/>
    <property type="evidence" value="ECO:0007669"/>
    <property type="project" value="UniProtKB-SubCell"/>
</dbReference>
<comment type="subcellular location">
    <subcellularLocation>
        <location evidence="1">Cell membrane</location>
        <topology evidence="1">Multi-pass membrane protein</topology>
    </subcellularLocation>
</comment>
<gene>
    <name evidence="12" type="ORF">CAGGBEG34_230022</name>
</gene>
<dbReference type="AlphaFoldDB" id="G2J9D6"/>
<protein>
    <submittedName>
        <fullName evidence="12">Multidrug ABC transporter, ATP-binding protein</fullName>
    </submittedName>
</protein>
<keyword evidence="7 9" id="KW-1133">Transmembrane helix</keyword>
<evidence type="ECO:0000259" key="10">
    <source>
        <dbReference type="PROSITE" id="PS50893"/>
    </source>
</evidence>
<dbReference type="PROSITE" id="PS00211">
    <property type="entry name" value="ABC_TRANSPORTER_1"/>
    <property type="match status" value="1"/>
</dbReference>
<dbReference type="Pfam" id="PF00664">
    <property type="entry name" value="ABC_membrane"/>
    <property type="match status" value="1"/>
</dbReference>
<evidence type="ECO:0000313" key="13">
    <source>
        <dbReference type="Proteomes" id="UP000054051"/>
    </source>
</evidence>
<dbReference type="InterPro" id="IPR003439">
    <property type="entry name" value="ABC_transporter-like_ATP-bd"/>
</dbReference>
<evidence type="ECO:0000256" key="4">
    <source>
        <dbReference type="ARBA" id="ARBA00022692"/>
    </source>
</evidence>
<evidence type="ECO:0000256" key="9">
    <source>
        <dbReference type="SAM" id="Phobius"/>
    </source>
</evidence>
<dbReference type="InterPro" id="IPR011527">
    <property type="entry name" value="ABC1_TM_dom"/>
</dbReference>
<dbReference type="RefSeq" id="WP_006682578.1">
    <property type="nucleotide sequence ID" value="NZ_CAFB01000040.1"/>
</dbReference>
<feature type="domain" description="ABC transporter" evidence="10">
    <location>
        <begin position="339"/>
        <end position="571"/>
    </location>
</feature>
<evidence type="ECO:0000256" key="7">
    <source>
        <dbReference type="ARBA" id="ARBA00022989"/>
    </source>
</evidence>
<dbReference type="SUPFAM" id="SSF52540">
    <property type="entry name" value="P-loop containing nucleoside triphosphate hydrolases"/>
    <property type="match status" value="1"/>
</dbReference>
<dbReference type="CDD" id="cd18551">
    <property type="entry name" value="ABC_6TM_LmrA_like"/>
    <property type="match status" value="1"/>
</dbReference>
<feature type="domain" description="ABC transmembrane type-1" evidence="11">
    <location>
        <begin position="21"/>
        <end position="294"/>
    </location>
</feature>
<organism evidence="12 13">
    <name type="scientific">Candidatus Glomeribacter gigasporarum BEG34</name>
    <dbReference type="NCBI Taxonomy" id="1070319"/>
    <lineage>
        <taxon>Bacteria</taxon>
        <taxon>Pseudomonadati</taxon>
        <taxon>Pseudomonadota</taxon>
        <taxon>Betaproteobacteria</taxon>
        <taxon>Burkholderiales</taxon>
        <taxon>Burkholderiaceae</taxon>
        <taxon>Candidatus Glomeribacter</taxon>
    </lineage>
</organism>
<dbReference type="EMBL" id="CAFB01000040">
    <property type="protein sequence ID" value="CCD29383.1"/>
    <property type="molecule type" value="Genomic_DNA"/>
</dbReference>
<dbReference type="Gene3D" id="1.20.1560.10">
    <property type="entry name" value="ABC transporter type 1, transmembrane domain"/>
    <property type="match status" value="1"/>
</dbReference>
<dbReference type="InterPro" id="IPR039421">
    <property type="entry name" value="Type_1_exporter"/>
</dbReference>
<evidence type="ECO:0000313" key="12">
    <source>
        <dbReference type="EMBL" id="CCD29383.1"/>
    </source>
</evidence>
<evidence type="ECO:0000256" key="5">
    <source>
        <dbReference type="ARBA" id="ARBA00022741"/>
    </source>
</evidence>
<keyword evidence="8 9" id="KW-0472">Membrane</keyword>
<feature type="transmembrane region" description="Helical" evidence="9">
    <location>
        <begin position="60"/>
        <end position="81"/>
    </location>
</feature>
<keyword evidence="13" id="KW-1185">Reference proteome</keyword>
<feature type="transmembrane region" description="Helical" evidence="9">
    <location>
        <begin position="134"/>
        <end position="152"/>
    </location>
</feature>
<evidence type="ECO:0000259" key="11">
    <source>
        <dbReference type="PROSITE" id="PS50929"/>
    </source>
</evidence>
<dbReference type="InterPro" id="IPR017871">
    <property type="entry name" value="ABC_transporter-like_CS"/>
</dbReference>
<dbReference type="PROSITE" id="PS50893">
    <property type="entry name" value="ABC_TRANSPORTER_2"/>
    <property type="match status" value="1"/>
</dbReference>
<evidence type="ECO:0000256" key="8">
    <source>
        <dbReference type="ARBA" id="ARBA00023136"/>
    </source>
</evidence>
<dbReference type="PANTHER" id="PTHR43394:SF1">
    <property type="entry name" value="ATP-BINDING CASSETTE SUB-FAMILY B MEMBER 10, MITOCHONDRIAL"/>
    <property type="match status" value="1"/>
</dbReference>
<feature type="transmembrane region" description="Helical" evidence="9">
    <location>
        <begin position="241"/>
        <end position="261"/>
    </location>
</feature>
<keyword evidence="2" id="KW-1003">Cell membrane</keyword>
<sequence length="572" mass="60855">MWVNPAQTLWNVLQGKRGLLAGVLVLELAAHGAALAQPIVTGILIDRLQHGGSGSLSLPILLLASASLIGLVFTGVCTYSLGHTSQWLVRNLRFGLISRILGAKVSAIEPRSIGEFLSRAGSDTTLLQSTIGEIAVSAVAAPVVMLAAVVLMSTIDGYMTVLVVALLALTTWGEKLVLSRVSEAAGGAQKQVAAMTSALHRILIAFRTIKASNTRAYEEGEICRRAYSAYRSGVQMEKAKTIVQIIAFASLDLPFLVVLTVGTLRAAASTLGLGDLVAFLLYVGYLREPVENLACGASALSEGLAAMKRIIEIEDLPLEPNTVSSRSIGMAGNAGCGQIQFNQVSFAYANRPVLQDVSFSAGLGLTVLVGPSGAGKTTVLSLIERFAEADTGKVMLDGRDVCEFDLDVLRSRLAYVQQEAPLLGETVREAALYGVPNRKQVDLHVALRAVALDKWVASLPDGLDTTVGERGTAISGGQRQRLAVARALLRDADVLLLDEATSQLDVVSERTLLASLVREARNRIVIAVTHRLSAVMEADQVVFLEEGRVRAVGRPDELVDVLPSWEPLHKAT</sequence>
<evidence type="ECO:0000256" key="3">
    <source>
        <dbReference type="ARBA" id="ARBA00022519"/>
    </source>
</evidence>
<dbReference type="GO" id="GO:0015421">
    <property type="term" value="F:ABC-type oligopeptide transporter activity"/>
    <property type="evidence" value="ECO:0007669"/>
    <property type="project" value="TreeGrafter"/>
</dbReference>
<evidence type="ECO:0000256" key="1">
    <source>
        <dbReference type="ARBA" id="ARBA00004651"/>
    </source>
</evidence>
<keyword evidence="5" id="KW-0547">Nucleotide-binding</keyword>
<dbReference type="GO" id="GO:0005524">
    <property type="term" value="F:ATP binding"/>
    <property type="evidence" value="ECO:0007669"/>
    <property type="project" value="UniProtKB-KW"/>
</dbReference>
<keyword evidence="3" id="KW-0997">Cell inner membrane</keyword>
<dbReference type="InterPro" id="IPR036640">
    <property type="entry name" value="ABC1_TM_sf"/>
</dbReference>
<keyword evidence="4 9" id="KW-0812">Transmembrane</keyword>
<feature type="transmembrane region" description="Helical" evidence="9">
    <location>
        <begin position="158"/>
        <end position="178"/>
    </location>
</feature>
<dbReference type="InterPro" id="IPR003593">
    <property type="entry name" value="AAA+_ATPase"/>
</dbReference>
<dbReference type="eggNOG" id="COG1132">
    <property type="taxonomic scope" value="Bacteria"/>
</dbReference>
<comment type="caution">
    <text evidence="12">The sequence shown here is derived from an EMBL/GenBank/DDBJ whole genome shotgun (WGS) entry which is preliminary data.</text>
</comment>
<dbReference type="GO" id="GO:0016887">
    <property type="term" value="F:ATP hydrolysis activity"/>
    <property type="evidence" value="ECO:0007669"/>
    <property type="project" value="InterPro"/>
</dbReference>